<dbReference type="Pfam" id="PF00588">
    <property type="entry name" value="SpoU_methylase"/>
    <property type="match status" value="1"/>
</dbReference>
<dbReference type="PANTHER" id="PTHR46429:SF1">
    <property type="entry name" value="23S RRNA (GUANOSINE-2'-O-)-METHYLTRANSFERASE RLMB"/>
    <property type="match status" value="1"/>
</dbReference>
<sequence>MTELIYGFHAINAILEKSPKRIKEFYYSNEKKNYKVISILKKIKTLNITVIKTNRKWINEQIKKTSNQGCFVKVTKNKEQKESDLIKIIKNTKTPFLLALDCITDPYNLGACLRSANAAGINAVIIPKDKSAKLNSTVKKVACGAVENTPIFRVTNLVRTLCLLKNNNIRIIGTTVEKTKNTIYQCKLTDSIILVMGSENKGLRHLTKKHCNELINIPTIGSISSLNVSVATGICLFEAIRQRLFIKNK</sequence>
<reference evidence="4" key="1">
    <citation type="submission" date="2024-04" db="EMBL/GenBank/DDBJ databases">
        <authorList>
            <person name="Manzano-Marin A."/>
            <person name="Manzano-Marin A."/>
            <person name="Alejandro Manzano Marin A."/>
        </authorList>
    </citation>
    <scope>NUCLEOTIDE SEQUENCE [LARGE SCALE GENOMIC DNA]</scope>
    <source>
        <strain evidence="4">TABTEA</strain>
    </source>
</reference>
<dbReference type="InterPro" id="IPR029028">
    <property type="entry name" value="Alpha/beta_knot_MTases"/>
</dbReference>
<evidence type="ECO:0000256" key="1">
    <source>
        <dbReference type="ARBA" id="ARBA00022603"/>
    </source>
</evidence>
<dbReference type="InterPro" id="IPR013123">
    <property type="entry name" value="SpoU_subst-bd"/>
</dbReference>
<evidence type="ECO:0000256" key="2">
    <source>
        <dbReference type="ARBA" id="ARBA00022679"/>
    </source>
</evidence>
<dbReference type="Pfam" id="PF08032">
    <property type="entry name" value="SpoU_sub_bind"/>
    <property type="match status" value="1"/>
</dbReference>
<evidence type="ECO:0000313" key="5">
    <source>
        <dbReference type="Proteomes" id="UP001497533"/>
    </source>
</evidence>
<dbReference type="CDD" id="cd18103">
    <property type="entry name" value="SpoU-like_RlmB"/>
    <property type="match status" value="1"/>
</dbReference>
<dbReference type="PANTHER" id="PTHR46429">
    <property type="entry name" value="23S RRNA (GUANOSINE-2'-O-)-METHYLTRANSFERASE RLMB"/>
    <property type="match status" value="1"/>
</dbReference>
<keyword evidence="1 4" id="KW-0489">Methyltransferase</keyword>
<evidence type="ECO:0000313" key="4">
    <source>
        <dbReference type="EMBL" id="CAL1329530.1"/>
    </source>
</evidence>
<dbReference type="SUPFAM" id="SSF75217">
    <property type="entry name" value="alpha/beta knot"/>
    <property type="match status" value="1"/>
</dbReference>
<dbReference type="EMBL" id="OZ034688">
    <property type="protein sequence ID" value="CAL1329530.1"/>
    <property type="molecule type" value="Genomic_DNA"/>
</dbReference>
<dbReference type="Proteomes" id="UP001497533">
    <property type="component" value="Chromosome"/>
</dbReference>
<name>A0ABM9NPW3_9GAMM</name>
<dbReference type="InterPro" id="IPR004441">
    <property type="entry name" value="rRNA_MeTrfase_TrmH"/>
</dbReference>
<dbReference type="SUPFAM" id="SSF55315">
    <property type="entry name" value="L30e-like"/>
    <property type="match status" value="1"/>
</dbReference>
<organism evidence="4 5">
    <name type="scientific">Candidatus Providencia siddallii</name>
    <dbReference type="NCBI Taxonomy" id="1715285"/>
    <lineage>
        <taxon>Bacteria</taxon>
        <taxon>Pseudomonadati</taxon>
        <taxon>Pseudomonadota</taxon>
        <taxon>Gammaproteobacteria</taxon>
        <taxon>Enterobacterales</taxon>
        <taxon>Morganellaceae</taxon>
        <taxon>Providencia</taxon>
    </lineage>
</organism>
<accession>A0ABM9NPW3</accession>
<proteinExistence type="predicted"/>
<dbReference type="GO" id="GO:0008168">
    <property type="term" value="F:methyltransferase activity"/>
    <property type="evidence" value="ECO:0007669"/>
    <property type="project" value="UniProtKB-KW"/>
</dbReference>
<dbReference type="RefSeq" id="WP_341764982.1">
    <property type="nucleotide sequence ID" value="NZ_OZ034688.1"/>
</dbReference>
<keyword evidence="5" id="KW-1185">Reference proteome</keyword>
<keyword evidence="2 4" id="KW-0808">Transferase</keyword>
<feature type="domain" description="RNA 2-O ribose methyltransferase substrate binding" evidence="3">
    <location>
        <begin position="4"/>
        <end position="80"/>
    </location>
</feature>
<dbReference type="EC" id="2.1.1.185" evidence="4"/>
<dbReference type="NCBIfam" id="TIGR00186">
    <property type="entry name" value="rRNA_methyl_3"/>
    <property type="match status" value="1"/>
</dbReference>
<dbReference type="Gene3D" id="3.40.1280.10">
    <property type="match status" value="1"/>
</dbReference>
<evidence type="ECO:0000259" key="3">
    <source>
        <dbReference type="SMART" id="SM00967"/>
    </source>
</evidence>
<gene>
    <name evidence="4" type="primary">rlmB</name>
    <name evidence="4" type="ORF">PRHACTZTBTEA_628</name>
</gene>
<dbReference type="SMART" id="SM00967">
    <property type="entry name" value="SpoU_sub_bind"/>
    <property type="match status" value="1"/>
</dbReference>
<dbReference type="GO" id="GO:0032259">
    <property type="term" value="P:methylation"/>
    <property type="evidence" value="ECO:0007669"/>
    <property type="project" value="UniProtKB-KW"/>
</dbReference>
<dbReference type="Gene3D" id="3.30.1330.30">
    <property type="match status" value="1"/>
</dbReference>
<dbReference type="InterPro" id="IPR029026">
    <property type="entry name" value="tRNA_m1G_MTases_N"/>
</dbReference>
<protein>
    <submittedName>
        <fullName evidence="4">23S rRNA (Guanosine-2'-O-)-methyltransferase RlmB</fullName>
        <ecNumber evidence="4">2.1.1.185</ecNumber>
    </submittedName>
</protein>
<dbReference type="InterPro" id="IPR001537">
    <property type="entry name" value="SpoU_MeTrfase"/>
</dbReference>
<dbReference type="InterPro" id="IPR029064">
    <property type="entry name" value="Ribosomal_eL30-like_sf"/>
</dbReference>